<evidence type="ECO:0000256" key="1">
    <source>
        <dbReference type="SAM" id="Phobius"/>
    </source>
</evidence>
<dbReference type="AlphaFoldDB" id="A0A261VAU9"/>
<gene>
    <name evidence="2" type="ORF">CAL22_12375</name>
</gene>
<feature type="transmembrane region" description="Helical" evidence="1">
    <location>
        <begin position="58"/>
        <end position="82"/>
    </location>
</feature>
<dbReference type="EMBL" id="NEVU01000003">
    <property type="protein sequence ID" value="OZI70712.1"/>
    <property type="molecule type" value="Genomic_DNA"/>
</dbReference>
<proteinExistence type="predicted"/>
<evidence type="ECO:0000313" key="3">
    <source>
        <dbReference type="Proteomes" id="UP000216429"/>
    </source>
</evidence>
<feature type="transmembrane region" description="Helical" evidence="1">
    <location>
        <begin position="6"/>
        <end position="27"/>
    </location>
</feature>
<evidence type="ECO:0000313" key="2">
    <source>
        <dbReference type="EMBL" id="OZI70712.1"/>
    </source>
</evidence>
<feature type="transmembrane region" description="Helical" evidence="1">
    <location>
        <begin position="34"/>
        <end position="52"/>
    </location>
</feature>
<dbReference type="RefSeq" id="WP_094813737.1">
    <property type="nucleotide sequence ID" value="NZ_NEVU01000003.1"/>
</dbReference>
<comment type="caution">
    <text evidence="2">The sequence shown here is derived from an EMBL/GenBank/DDBJ whole genome shotgun (WGS) entry which is preliminary data.</text>
</comment>
<keyword evidence="3" id="KW-1185">Reference proteome</keyword>
<keyword evidence="1" id="KW-1133">Transmembrane helix</keyword>
<dbReference type="Proteomes" id="UP000216429">
    <property type="component" value="Unassembled WGS sequence"/>
</dbReference>
<name>A0A261VAU9_9BORD</name>
<accession>A0A261VAU9</accession>
<sequence length="94" mass="9536">MPYETLFWSMAALVAFALGAGVAAGHLRTLGSTLRGVSLAAVLALAAVAHLSSSNETAGMAALLAVAAGLFCLVIACACALLTRRVRHRKVGTL</sequence>
<keyword evidence="1" id="KW-0812">Transmembrane</keyword>
<protein>
    <submittedName>
        <fullName evidence="2">Uncharacterized protein</fullName>
    </submittedName>
</protein>
<reference evidence="3" key="1">
    <citation type="submission" date="2017-05" db="EMBL/GenBank/DDBJ databases">
        <title>Complete and WGS of Bordetella genogroups.</title>
        <authorList>
            <person name="Spilker T."/>
            <person name="Lipuma J."/>
        </authorList>
    </citation>
    <scope>NUCLEOTIDE SEQUENCE [LARGE SCALE GENOMIC DNA]</scope>
    <source>
        <strain evidence="3">AU6712</strain>
    </source>
</reference>
<organism evidence="2 3">
    <name type="scientific">Bordetella genomosp. 12</name>
    <dbReference type="NCBI Taxonomy" id="463035"/>
    <lineage>
        <taxon>Bacteria</taxon>
        <taxon>Pseudomonadati</taxon>
        <taxon>Pseudomonadota</taxon>
        <taxon>Betaproteobacteria</taxon>
        <taxon>Burkholderiales</taxon>
        <taxon>Alcaligenaceae</taxon>
        <taxon>Bordetella</taxon>
    </lineage>
</organism>
<keyword evidence="1" id="KW-0472">Membrane</keyword>